<feature type="domain" description="TY-Chap N-terminal" evidence="3">
    <location>
        <begin position="1"/>
        <end position="125"/>
    </location>
</feature>
<evidence type="ECO:0000259" key="3">
    <source>
        <dbReference type="Pfam" id="PF22552"/>
    </source>
</evidence>
<feature type="compositionally biased region" description="Pro residues" evidence="1">
    <location>
        <begin position="389"/>
        <end position="400"/>
    </location>
</feature>
<dbReference type="InterPro" id="IPR054344">
    <property type="entry name" value="TY-Chap_N"/>
</dbReference>
<name>A0A365GVN8_9ACTN</name>
<evidence type="ECO:0000256" key="1">
    <source>
        <dbReference type="SAM" id="MobiDB-lite"/>
    </source>
</evidence>
<reference evidence="4 5" key="1">
    <citation type="submission" date="2018-06" db="EMBL/GenBank/DDBJ databases">
        <title>Actinomadura craniellae sp. nov. isolated from marine sponge Craniella sp.</title>
        <authorList>
            <person name="Li L."/>
            <person name="Xu Q.H."/>
            <person name="Lin H.W."/>
            <person name="Lu Y.H."/>
        </authorList>
    </citation>
    <scope>NUCLEOTIDE SEQUENCE [LARGE SCALE GENOMIC DNA]</scope>
    <source>
        <strain evidence="4 5">LHW63021</strain>
    </source>
</reference>
<feature type="domain" description="SseB protein N-terminal" evidence="2">
    <location>
        <begin position="262"/>
        <end position="368"/>
    </location>
</feature>
<dbReference type="Pfam" id="PF07179">
    <property type="entry name" value="SseB"/>
    <property type="match status" value="1"/>
</dbReference>
<protein>
    <submittedName>
        <fullName evidence="4">Uncharacterized protein</fullName>
    </submittedName>
</protein>
<dbReference type="RefSeq" id="WP_111872075.1">
    <property type="nucleotide sequence ID" value="NZ_QLYX01000024.1"/>
</dbReference>
<feature type="region of interest" description="Disordered" evidence="1">
    <location>
        <begin position="154"/>
        <end position="256"/>
    </location>
</feature>
<dbReference type="AlphaFoldDB" id="A0A365GVN8"/>
<evidence type="ECO:0000313" key="5">
    <source>
        <dbReference type="Proteomes" id="UP000251891"/>
    </source>
</evidence>
<organism evidence="4 5">
    <name type="scientific">Actinomadura craniellae</name>
    <dbReference type="NCBI Taxonomy" id="2231787"/>
    <lineage>
        <taxon>Bacteria</taxon>
        <taxon>Bacillati</taxon>
        <taxon>Actinomycetota</taxon>
        <taxon>Actinomycetes</taxon>
        <taxon>Streptosporangiales</taxon>
        <taxon>Thermomonosporaceae</taxon>
        <taxon>Actinomadura</taxon>
    </lineage>
</organism>
<accession>A0A365GVN8</accession>
<keyword evidence="5" id="KW-1185">Reference proteome</keyword>
<dbReference type="EMBL" id="QLYX01000024">
    <property type="protein sequence ID" value="RAY10835.1"/>
    <property type="molecule type" value="Genomic_DNA"/>
</dbReference>
<dbReference type="Pfam" id="PF22552">
    <property type="entry name" value="TY-Chap3"/>
    <property type="match status" value="1"/>
</dbReference>
<dbReference type="InterPro" id="IPR009839">
    <property type="entry name" value="SseB_N"/>
</dbReference>
<evidence type="ECO:0000313" key="4">
    <source>
        <dbReference type="EMBL" id="RAY10835.1"/>
    </source>
</evidence>
<feature type="compositionally biased region" description="Pro residues" evidence="1">
    <location>
        <begin position="192"/>
        <end position="256"/>
    </location>
</feature>
<dbReference type="Proteomes" id="UP000251891">
    <property type="component" value="Unassembled WGS sequence"/>
</dbReference>
<gene>
    <name evidence="4" type="ORF">DPM19_33260</name>
</gene>
<feature type="region of interest" description="Disordered" evidence="1">
    <location>
        <begin position="372"/>
        <end position="402"/>
    </location>
</feature>
<dbReference type="OrthoDB" id="3295680at2"/>
<proteinExistence type="predicted"/>
<evidence type="ECO:0000259" key="2">
    <source>
        <dbReference type="Pfam" id="PF07179"/>
    </source>
</evidence>
<sequence>MDWQELAKRLTRELMRLPDNSFLIVQGVGGFPYVQAMRYANALDAEAVSNTFLPEPMTQRQEQRLEGLGWHAPDGRNRENWWRQVPLPVDPEDFTAEHSRECAHLAGQMVSALHEVYRVRSLTELVYEANQNGPDGGSLSLPDLGLRPVDESLLAEHPPEPEPLRQESAAGAVPAEPAPPVAPRPRSQPAATVPPQPQRRPAAAVPPQPQPQPAVAVPPQPRPQPAAAVPPQPRPAATVPPRPQPQPVPNPVPAAPPAETVEKLLMEAKERGDQHGYFRVLLDNDLYVPLPTGASDGTTRYATATFNDGTYVLAFTSPEAMERSLRGQATHFRQTTFPELARSWPRPEWELAVNAGLPSAAYIDAGTIERLARSGSGGRRQATTRPGSGPAPAPQPPPAPATTIMQKPVPPAQVPHYLEGGYDRVAGYVHRVQDVAELTNPERLVRELGLTYEGSPFSILDEAIHVIRWPAVKRALFKTPYGGVDEASMRAIPEGWVIEKPPFPGTGYAPGDGAPIPEFKIDSQRLPHGAEMYQITRFGERFVAAYDADVQAWVRPGEKR</sequence>
<comment type="caution">
    <text evidence="4">The sequence shown here is derived from an EMBL/GenBank/DDBJ whole genome shotgun (WGS) entry which is preliminary data.</text>
</comment>